<dbReference type="Proteomes" id="UP000602050">
    <property type="component" value="Unassembled WGS sequence"/>
</dbReference>
<dbReference type="EMBL" id="BMEV01000044">
    <property type="protein sequence ID" value="GFZ81324.1"/>
    <property type="molecule type" value="Genomic_DNA"/>
</dbReference>
<proteinExistence type="predicted"/>
<dbReference type="Gene3D" id="1.20.81.30">
    <property type="entry name" value="Type II secretion system (T2SS), domain F"/>
    <property type="match status" value="1"/>
</dbReference>
<keyword evidence="2" id="KW-1003">Cell membrane</keyword>
<evidence type="ECO:0000256" key="4">
    <source>
        <dbReference type="ARBA" id="ARBA00022989"/>
    </source>
</evidence>
<accession>A0A8J2TM54</accession>
<dbReference type="PANTHER" id="PTHR35007:SF2">
    <property type="entry name" value="PILUS ASSEMBLE PROTEIN"/>
    <property type="match status" value="1"/>
</dbReference>
<reference evidence="8" key="2">
    <citation type="submission" date="2020-09" db="EMBL/GenBank/DDBJ databases">
        <authorList>
            <person name="Sun Q."/>
            <person name="Zhou Y."/>
        </authorList>
    </citation>
    <scope>NUCLEOTIDE SEQUENCE</scope>
    <source>
        <strain evidence="8">CGMCC 1.12360</strain>
    </source>
</reference>
<feature type="transmembrane region" description="Helical" evidence="6">
    <location>
        <begin position="6"/>
        <end position="23"/>
    </location>
</feature>
<dbReference type="InterPro" id="IPR042094">
    <property type="entry name" value="T2SS_GspF_sf"/>
</dbReference>
<evidence type="ECO:0000259" key="7">
    <source>
        <dbReference type="Pfam" id="PF00482"/>
    </source>
</evidence>
<organism evidence="8 9">
    <name type="scientific">Compostibacillus humi</name>
    <dbReference type="NCBI Taxonomy" id="1245525"/>
    <lineage>
        <taxon>Bacteria</taxon>
        <taxon>Bacillati</taxon>
        <taxon>Bacillota</taxon>
        <taxon>Bacilli</taxon>
        <taxon>Bacillales</taxon>
        <taxon>Bacillaceae</taxon>
        <taxon>Compostibacillus</taxon>
    </lineage>
</organism>
<name>A0A8J2TM54_9BACI</name>
<gene>
    <name evidence="8" type="ORF">GCM10010978_22870</name>
</gene>
<feature type="transmembrane region" description="Helical" evidence="6">
    <location>
        <begin position="131"/>
        <end position="149"/>
    </location>
</feature>
<evidence type="ECO:0000256" key="2">
    <source>
        <dbReference type="ARBA" id="ARBA00022475"/>
    </source>
</evidence>
<feature type="transmembrane region" description="Helical" evidence="6">
    <location>
        <begin position="107"/>
        <end position="125"/>
    </location>
</feature>
<keyword evidence="4 6" id="KW-1133">Transmembrane helix</keyword>
<keyword evidence="9" id="KW-1185">Reference proteome</keyword>
<dbReference type="InterPro" id="IPR018076">
    <property type="entry name" value="T2SS_GspF_dom"/>
</dbReference>
<comment type="subcellular location">
    <subcellularLocation>
        <location evidence="1">Cell membrane</location>
        <topology evidence="1">Multi-pass membrane protein</topology>
    </subcellularLocation>
</comment>
<keyword evidence="3 6" id="KW-0812">Transmembrane</keyword>
<feature type="domain" description="Type II secretion system protein GspF" evidence="7">
    <location>
        <begin position="167"/>
        <end position="292"/>
    </location>
</feature>
<evidence type="ECO:0000256" key="1">
    <source>
        <dbReference type="ARBA" id="ARBA00004651"/>
    </source>
</evidence>
<sequence>MDALIILTVIAFWVCSLLSVRHLHAYLAQKRDVFIHVSDITQIDPFEKKQKKKERRAVIFEHVTKYADDFSDLGQRINFFSENYMVEDWLRKSGNPLKLTVARFQGLKIFLLIIGFIAGVLSIIIRLPFSQYFIIAFPLIGYFTPILLIKREVKKRQQLIRRDLPDFLDTISTSLQAGVSLDQALREVIIHFDGPIREEFSRFINETDLGVSREKAYRDLLRRNENPEFQSLIKALIQGLELGVPIAKTFKVQAEDLRKIRQEQAKELAAKASPKVTLVTTFLIAPVSILMIAGLMVMNMLLGENSIFNLF</sequence>
<evidence type="ECO:0000313" key="9">
    <source>
        <dbReference type="Proteomes" id="UP000602050"/>
    </source>
</evidence>
<keyword evidence="5 6" id="KW-0472">Membrane</keyword>
<reference evidence="8" key="1">
    <citation type="journal article" date="2014" name="Int. J. Syst. Evol. Microbiol.">
        <title>Complete genome sequence of Corynebacterium casei LMG S-19264T (=DSM 44701T), isolated from a smear-ripened cheese.</title>
        <authorList>
            <consortium name="US DOE Joint Genome Institute (JGI-PGF)"/>
            <person name="Walter F."/>
            <person name="Albersmeier A."/>
            <person name="Kalinowski J."/>
            <person name="Ruckert C."/>
        </authorList>
    </citation>
    <scope>NUCLEOTIDE SEQUENCE</scope>
    <source>
        <strain evidence="8">CGMCC 1.12360</strain>
    </source>
</reference>
<evidence type="ECO:0000256" key="6">
    <source>
        <dbReference type="SAM" id="Phobius"/>
    </source>
</evidence>
<evidence type="ECO:0000313" key="8">
    <source>
        <dbReference type="EMBL" id="GFZ81324.1"/>
    </source>
</evidence>
<feature type="transmembrane region" description="Helical" evidence="6">
    <location>
        <begin position="276"/>
        <end position="302"/>
    </location>
</feature>
<dbReference type="RefSeq" id="WP_188392539.1">
    <property type="nucleotide sequence ID" value="NZ_BMEV01000044.1"/>
</dbReference>
<dbReference type="Pfam" id="PF00482">
    <property type="entry name" value="T2SSF"/>
    <property type="match status" value="1"/>
</dbReference>
<evidence type="ECO:0000256" key="5">
    <source>
        <dbReference type="ARBA" id="ARBA00023136"/>
    </source>
</evidence>
<dbReference type="PANTHER" id="PTHR35007">
    <property type="entry name" value="INTEGRAL MEMBRANE PROTEIN-RELATED"/>
    <property type="match status" value="1"/>
</dbReference>
<comment type="caution">
    <text evidence="8">The sequence shown here is derived from an EMBL/GenBank/DDBJ whole genome shotgun (WGS) entry which is preliminary data.</text>
</comment>
<evidence type="ECO:0000256" key="3">
    <source>
        <dbReference type="ARBA" id="ARBA00022692"/>
    </source>
</evidence>
<dbReference type="GO" id="GO:0005886">
    <property type="term" value="C:plasma membrane"/>
    <property type="evidence" value="ECO:0007669"/>
    <property type="project" value="UniProtKB-SubCell"/>
</dbReference>
<dbReference type="AlphaFoldDB" id="A0A8J2TM54"/>
<protein>
    <recommendedName>
        <fullName evidence="7">Type II secretion system protein GspF domain-containing protein</fullName>
    </recommendedName>
</protein>